<organism evidence="3">
    <name type="scientific">Bellilinea caldifistulae</name>
    <dbReference type="NCBI Taxonomy" id="360411"/>
    <lineage>
        <taxon>Bacteria</taxon>
        <taxon>Bacillati</taxon>
        <taxon>Chloroflexota</taxon>
        <taxon>Anaerolineae</taxon>
        <taxon>Anaerolineales</taxon>
        <taxon>Anaerolineaceae</taxon>
        <taxon>Bellilinea</taxon>
    </lineage>
</organism>
<name>A0A7C4Q1T9_9CHLR</name>
<feature type="compositionally biased region" description="Polar residues" evidence="1">
    <location>
        <begin position="232"/>
        <end position="243"/>
    </location>
</feature>
<evidence type="ECO:0000256" key="2">
    <source>
        <dbReference type="SAM" id="Phobius"/>
    </source>
</evidence>
<feature type="transmembrane region" description="Helical" evidence="2">
    <location>
        <begin position="21"/>
        <end position="41"/>
    </location>
</feature>
<dbReference type="EMBL" id="DSXR01000075">
    <property type="protein sequence ID" value="HGS87431.1"/>
    <property type="molecule type" value="Genomic_DNA"/>
</dbReference>
<feature type="compositionally biased region" description="Low complexity" evidence="1">
    <location>
        <begin position="185"/>
        <end position="199"/>
    </location>
</feature>
<keyword evidence="2" id="KW-1133">Transmembrane helix</keyword>
<evidence type="ECO:0000256" key="1">
    <source>
        <dbReference type="SAM" id="MobiDB-lite"/>
    </source>
</evidence>
<reference evidence="3" key="1">
    <citation type="journal article" date="2020" name="mSystems">
        <title>Genome- and Community-Level Interaction Insights into Carbon Utilization and Element Cycling Functions of Hydrothermarchaeota in Hydrothermal Sediment.</title>
        <authorList>
            <person name="Zhou Z."/>
            <person name="Liu Y."/>
            <person name="Xu W."/>
            <person name="Pan J."/>
            <person name="Luo Z.H."/>
            <person name="Li M."/>
        </authorList>
    </citation>
    <scope>NUCLEOTIDE SEQUENCE [LARGE SCALE GENOMIC DNA]</scope>
    <source>
        <strain evidence="3">SpSt-556</strain>
    </source>
</reference>
<feature type="compositionally biased region" description="Polar residues" evidence="1">
    <location>
        <begin position="174"/>
        <end position="184"/>
    </location>
</feature>
<keyword evidence="2" id="KW-0472">Membrane</keyword>
<dbReference type="AlphaFoldDB" id="A0A7C4Q1T9"/>
<feature type="transmembrane region" description="Helical" evidence="2">
    <location>
        <begin position="96"/>
        <end position="118"/>
    </location>
</feature>
<gene>
    <name evidence="3" type="ORF">ENT17_07410</name>
</gene>
<evidence type="ECO:0000313" key="3">
    <source>
        <dbReference type="EMBL" id="HGS87431.1"/>
    </source>
</evidence>
<feature type="region of interest" description="Disordered" evidence="1">
    <location>
        <begin position="174"/>
        <end position="258"/>
    </location>
</feature>
<feature type="transmembrane region" description="Helical" evidence="2">
    <location>
        <begin position="61"/>
        <end position="84"/>
    </location>
</feature>
<protein>
    <submittedName>
        <fullName evidence="3">Uncharacterized protein</fullName>
    </submittedName>
</protein>
<comment type="caution">
    <text evidence="3">The sequence shown here is derived from an EMBL/GenBank/DDBJ whole genome shotgun (WGS) entry which is preliminary data.</text>
</comment>
<accession>A0A7C4Q1T9</accession>
<sequence length="258" mass="28007">MNLSSHPDSWSLSKLFSGVRLRPGLLFGLIILSALIAFEIFNYSTTDFALRDLLGDLRFAGIRWATILSIAFCGIDFAGIARLFTPEQGRDEPKEVWYLLGAWLLAATMNAVLTWWGVSMAIASHPVSSTAVIDQDTLMNVVPVFVALMVWIIRILIIGSLSIAGERIFSTAPTRPTFAGSSQRTSRPATMPTASASPAGLNNASLSSRRTVVPRPGLSSEGLAPRPEPTYHNMQARSSLRAPTTSQTTSSRQTNLKL</sequence>
<proteinExistence type="predicted"/>
<keyword evidence="2" id="KW-0812">Transmembrane</keyword>
<feature type="transmembrane region" description="Helical" evidence="2">
    <location>
        <begin position="138"/>
        <end position="157"/>
    </location>
</feature>
<feature type="compositionally biased region" description="Low complexity" evidence="1">
    <location>
        <begin position="244"/>
        <end position="258"/>
    </location>
</feature>
<feature type="compositionally biased region" description="Polar residues" evidence="1">
    <location>
        <begin position="200"/>
        <end position="210"/>
    </location>
</feature>